<dbReference type="InterPro" id="IPR033562">
    <property type="entry name" value="PLPL"/>
</dbReference>
<dbReference type="GO" id="GO:0016020">
    <property type="term" value="C:membrane"/>
    <property type="evidence" value="ECO:0007669"/>
    <property type="project" value="TreeGrafter"/>
</dbReference>
<keyword evidence="2" id="KW-1185">Reference proteome</keyword>
<dbReference type="PANTHER" id="PTHR12406:SF7">
    <property type="entry name" value="PATATIN-LIKE PHOSPHOLIPASE DOMAIN-CONTAINING PROTEIN 4"/>
    <property type="match status" value="1"/>
</dbReference>
<dbReference type="GO" id="GO:0055088">
    <property type="term" value="P:lipid homeostasis"/>
    <property type="evidence" value="ECO:0007669"/>
    <property type="project" value="TreeGrafter"/>
</dbReference>
<dbReference type="GO" id="GO:0005811">
    <property type="term" value="C:lipid droplet"/>
    <property type="evidence" value="ECO:0007669"/>
    <property type="project" value="TreeGrafter"/>
</dbReference>
<accession>X6MYS3</accession>
<reference evidence="1 2" key="1">
    <citation type="journal article" date="2013" name="Curr. Biol.">
        <title>The Genome of the Foraminiferan Reticulomyxa filosa.</title>
        <authorList>
            <person name="Glockner G."/>
            <person name="Hulsmann N."/>
            <person name="Schleicher M."/>
            <person name="Noegel A.A."/>
            <person name="Eichinger L."/>
            <person name="Gallinger C."/>
            <person name="Pawlowski J."/>
            <person name="Sierra R."/>
            <person name="Euteneuer U."/>
            <person name="Pillet L."/>
            <person name="Moustafa A."/>
            <person name="Platzer M."/>
            <person name="Groth M."/>
            <person name="Szafranski K."/>
            <person name="Schliwa M."/>
        </authorList>
    </citation>
    <scope>NUCLEOTIDE SEQUENCE [LARGE SCALE GENOMIC DNA]</scope>
</reference>
<comment type="caution">
    <text evidence="1">The sequence shown here is derived from an EMBL/GenBank/DDBJ whole genome shotgun (WGS) entry which is preliminary data.</text>
</comment>
<dbReference type="GO" id="GO:0004806">
    <property type="term" value="F:triacylglycerol lipase activity"/>
    <property type="evidence" value="ECO:0007669"/>
    <property type="project" value="TreeGrafter"/>
</dbReference>
<protein>
    <recommendedName>
        <fullName evidence="3">PNPLA domain-containing protein</fullName>
    </recommendedName>
</protein>
<dbReference type="PANTHER" id="PTHR12406">
    <property type="entry name" value="CALCIUM-INDEPENDENT PHOSPHOLIPASE A2 IPLA2 -RELATED"/>
    <property type="match status" value="1"/>
</dbReference>
<dbReference type="SUPFAM" id="SSF52151">
    <property type="entry name" value="FabD/lysophospholipase-like"/>
    <property type="match status" value="1"/>
</dbReference>
<sequence length="132" mass="14608">MAVGYIRRKKQEQKVKEYFAHKPVANKPLLSFSGAGLLAFYFQGVCAYLQDHFDLTNVRFAGISAGSCSAAGLASHLPVKASVVFGLRWLQVMKTQGIYFIDPQTLVDMGYRSAMNSALMKGESFTQMNKKS</sequence>
<gene>
    <name evidence="1" type="ORF">RFI_18034</name>
</gene>
<dbReference type="Proteomes" id="UP000023152">
    <property type="component" value="Unassembled WGS sequence"/>
</dbReference>
<evidence type="ECO:0008006" key="3">
    <source>
        <dbReference type="Google" id="ProtNLM"/>
    </source>
</evidence>
<dbReference type="GO" id="GO:0019433">
    <property type="term" value="P:triglyceride catabolic process"/>
    <property type="evidence" value="ECO:0007669"/>
    <property type="project" value="TreeGrafter"/>
</dbReference>
<organism evidence="1 2">
    <name type="scientific">Reticulomyxa filosa</name>
    <dbReference type="NCBI Taxonomy" id="46433"/>
    <lineage>
        <taxon>Eukaryota</taxon>
        <taxon>Sar</taxon>
        <taxon>Rhizaria</taxon>
        <taxon>Retaria</taxon>
        <taxon>Foraminifera</taxon>
        <taxon>Monothalamids</taxon>
        <taxon>Reticulomyxidae</taxon>
        <taxon>Reticulomyxa</taxon>
    </lineage>
</organism>
<evidence type="ECO:0000313" key="2">
    <source>
        <dbReference type="Proteomes" id="UP000023152"/>
    </source>
</evidence>
<dbReference type="InterPro" id="IPR016035">
    <property type="entry name" value="Acyl_Trfase/lysoPLipase"/>
</dbReference>
<dbReference type="GO" id="GO:0005737">
    <property type="term" value="C:cytoplasm"/>
    <property type="evidence" value="ECO:0007669"/>
    <property type="project" value="TreeGrafter"/>
</dbReference>
<dbReference type="Gene3D" id="3.40.1090.10">
    <property type="entry name" value="Cytosolic phospholipase A2 catalytic domain"/>
    <property type="match status" value="1"/>
</dbReference>
<proteinExistence type="predicted"/>
<dbReference type="EMBL" id="ASPP01013917">
    <property type="protein sequence ID" value="ETO19195.1"/>
    <property type="molecule type" value="Genomic_DNA"/>
</dbReference>
<dbReference type="AlphaFoldDB" id="X6MYS3"/>
<name>X6MYS3_RETFI</name>
<evidence type="ECO:0000313" key="1">
    <source>
        <dbReference type="EMBL" id="ETO19195.1"/>
    </source>
</evidence>